<accession>A0A3B4ZZA5</accession>
<evidence type="ECO:0000256" key="6">
    <source>
        <dbReference type="ARBA" id="ARBA00023242"/>
    </source>
</evidence>
<reference evidence="12 13" key="2">
    <citation type="submission" date="2025-04" db="UniProtKB">
        <authorList>
            <consortium name="RefSeq"/>
        </authorList>
    </citation>
    <scope>IDENTIFICATION</scope>
</reference>
<comment type="similarity">
    <text evidence="3">Belongs to the histone H3 family.</text>
</comment>
<feature type="compositionally biased region" description="Basic residues" evidence="8">
    <location>
        <begin position="1"/>
        <end position="12"/>
    </location>
</feature>
<gene>
    <name evidence="12 13 14 15 16" type="primary">LOC103372972</name>
</gene>
<evidence type="ECO:0000313" key="13">
    <source>
        <dbReference type="RefSeq" id="XP_008300977.1"/>
    </source>
</evidence>
<evidence type="ECO:0000256" key="4">
    <source>
        <dbReference type="ARBA" id="ARBA00022454"/>
    </source>
</evidence>
<evidence type="ECO:0000313" key="11">
    <source>
        <dbReference type="Proteomes" id="UP000694891"/>
    </source>
</evidence>
<dbReference type="Pfam" id="PF00125">
    <property type="entry name" value="Histone"/>
    <property type="match status" value="1"/>
</dbReference>
<dbReference type="PANTHER" id="PTHR45810">
    <property type="entry name" value="HISTONE H3.2"/>
    <property type="match status" value="1"/>
</dbReference>
<proteinExistence type="inferred from homology"/>
<dbReference type="Gene3D" id="1.10.20.10">
    <property type="entry name" value="Histone, subunit A"/>
    <property type="match status" value="1"/>
</dbReference>
<dbReference type="PRINTS" id="PR00622">
    <property type="entry name" value="HISTONEH3"/>
</dbReference>
<reference evidence="10" key="1">
    <citation type="submission" date="2023-09" db="UniProtKB">
        <authorList>
            <consortium name="Ensembl"/>
        </authorList>
    </citation>
    <scope>IDENTIFICATION</scope>
</reference>
<dbReference type="Proteomes" id="UP000694891">
    <property type="component" value="Unplaced"/>
</dbReference>
<dbReference type="FunFam" id="1.10.20.10:FF:000085">
    <property type="entry name" value="Histone H3.2"/>
    <property type="match status" value="1"/>
</dbReference>
<evidence type="ECO:0000259" key="9">
    <source>
        <dbReference type="Pfam" id="PF00125"/>
    </source>
</evidence>
<feature type="compositionally biased region" description="Low complexity" evidence="8">
    <location>
        <begin position="17"/>
        <end position="36"/>
    </location>
</feature>
<dbReference type="SMART" id="SM00428">
    <property type="entry name" value="H3"/>
    <property type="match status" value="1"/>
</dbReference>
<sequence length="141" mass="16051">MPRKGVTPKRRPPLPAPGTSRSTPVSPRRSGVSRKPPASPKKRRFRPGTKALMEIRKYQKSTDLLLRKGPFSRLVREVCQSFSREALRWQVYALLALQEAAEAFLVMMFSDANLCAIHAKRVTLFPRDIQLARRIRGVDNL</sequence>
<evidence type="ECO:0000313" key="14">
    <source>
        <dbReference type="RefSeq" id="XP_008300979.1"/>
    </source>
</evidence>
<dbReference type="SUPFAM" id="SSF47113">
    <property type="entry name" value="Histone-fold"/>
    <property type="match status" value="1"/>
</dbReference>
<dbReference type="RefSeq" id="XP_008300976.1">
    <property type="nucleotide sequence ID" value="XM_008302754.1"/>
</dbReference>
<dbReference type="PANTHER" id="PTHR45810:SF17">
    <property type="entry name" value="HISTONE H3-LIKE CENTROMERIC PROTEIN A"/>
    <property type="match status" value="1"/>
</dbReference>
<dbReference type="InterPro" id="IPR009072">
    <property type="entry name" value="Histone-fold"/>
</dbReference>
<evidence type="ECO:0000256" key="1">
    <source>
        <dbReference type="ARBA" id="ARBA00004123"/>
    </source>
</evidence>
<comment type="subcellular location">
    <subcellularLocation>
        <location evidence="2">Chromosome</location>
    </subcellularLocation>
    <subcellularLocation>
        <location evidence="1">Nucleus</location>
    </subcellularLocation>
</comment>
<evidence type="ECO:0000313" key="16">
    <source>
        <dbReference type="RefSeq" id="XP_008300981.1"/>
    </source>
</evidence>
<dbReference type="InterPro" id="IPR000164">
    <property type="entry name" value="Histone_H3/CENP-A"/>
</dbReference>
<dbReference type="RefSeq" id="XP_008300977.1">
    <property type="nucleotide sequence ID" value="XM_008302755.1"/>
</dbReference>
<evidence type="ECO:0000256" key="8">
    <source>
        <dbReference type="SAM" id="MobiDB-lite"/>
    </source>
</evidence>
<dbReference type="GO" id="GO:0046982">
    <property type="term" value="F:protein heterodimerization activity"/>
    <property type="evidence" value="ECO:0007669"/>
    <property type="project" value="InterPro"/>
</dbReference>
<dbReference type="GO" id="GO:0005634">
    <property type="term" value="C:nucleus"/>
    <property type="evidence" value="ECO:0007669"/>
    <property type="project" value="UniProtKB-SubCell"/>
</dbReference>
<dbReference type="CDD" id="cd22911">
    <property type="entry name" value="HFD_H3"/>
    <property type="match status" value="1"/>
</dbReference>
<name>A0A3B4ZZA5_9TELE</name>
<keyword evidence="6" id="KW-0539">Nucleus</keyword>
<keyword evidence="11" id="KW-1185">Reference proteome</keyword>
<dbReference type="GO" id="GO:0000786">
    <property type="term" value="C:nucleosome"/>
    <property type="evidence" value="ECO:0007669"/>
    <property type="project" value="UniProtKB-KW"/>
</dbReference>
<feature type="region of interest" description="Disordered" evidence="8">
    <location>
        <begin position="1"/>
        <end position="49"/>
    </location>
</feature>
<evidence type="ECO:0000256" key="5">
    <source>
        <dbReference type="ARBA" id="ARBA00023125"/>
    </source>
</evidence>
<feature type="domain" description="Core Histone H2A/H2B/H3" evidence="9">
    <location>
        <begin position="47"/>
        <end position="135"/>
    </location>
</feature>
<dbReference type="RefSeq" id="XP_008300981.1">
    <property type="nucleotide sequence ID" value="XM_008302759.1"/>
</dbReference>
<dbReference type="Ensembl" id="ENSSPAT00000011545.1">
    <property type="protein sequence ID" value="ENSSPAP00000011344.1"/>
    <property type="gene ID" value="ENSSPAG00000008632.1"/>
</dbReference>
<evidence type="ECO:0000313" key="10">
    <source>
        <dbReference type="Ensembl" id="ENSSPAP00000011344.1"/>
    </source>
</evidence>
<keyword evidence="4" id="KW-0158">Chromosome</keyword>
<dbReference type="PROSITE" id="PS00959">
    <property type="entry name" value="HISTONE_H3_2"/>
    <property type="match status" value="1"/>
</dbReference>
<dbReference type="RefSeq" id="XP_008300979.1">
    <property type="nucleotide sequence ID" value="XM_008302757.1"/>
</dbReference>
<dbReference type="GO" id="GO:0030527">
    <property type="term" value="F:structural constituent of chromatin"/>
    <property type="evidence" value="ECO:0007669"/>
    <property type="project" value="InterPro"/>
</dbReference>
<evidence type="ECO:0000256" key="7">
    <source>
        <dbReference type="ARBA" id="ARBA00023269"/>
    </source>
</evidence>
<dbReference type="GO" id="GO:0003677">
    <property type="term" value="F:DNA binding"/>
    <property type="evidence" value="ECO:0007669"/>
    <property type="project" value="UniProtKB-KW"/>
</dbReference>
<dbReference type="CTD" id="1058"/>
<evidence type="ECO:0000256" key="2">
    <source>
        <dbReference type="ARBA" id="ARBA00004286"/>
    </source>
</evidence>
<keyword evidence="7" id="KW-0544">Nucleosome core</keyword>
<dbReference type="AlphaFoldDB" id="A0A3B4ZZA5"/>
<evidence type="ECO:0000313" key="12">
    <source>
        <dbReference type="RefSeq" id="XP_008300976.1"/>
    </source>
</evidence>
<evidence type="ECO:0000313" key="15">
    <source>
        <dbReference type="RefSeq" id="XP_008300980.1"/>
    </source>
</evidence>
<organism evidence="10">
    <name type="scientific">Stegastes partitus</name>
    <name type="common">bicolor damselfish</name>
    <dbReference type="NCBI Taxonomy" id="144197"/>
    <lineage>
        <taxon>Eukaryota</taxon>
        <taxon>Metazoa</taxon>
        <taxon>Chordata</taxon>
        <taxon>Craniata</taxon>
        <taxon>Vertebrata</taxon>
        <taxon>Euteleostomi</taxon>
        <taxon>Actinopterygii</taxon>
        <taxon>Neopterygii</taxon>
        <taxon>Teleostei</taxon>
        <taxon>Neoteleostei</taxon>
        <taxon>Acanthomorphata</taxon>
        <taxon>Ovalentaria</taxon>
        <taxon>Pomacentridae</taxon>
        <taxon>Stegastes</taxon>
    </lineage>
</organism>
<dbReference type="STRING" id="144197.ENSSPAP00000011344"/>
<dbReference type="GeneTree" id="ENSGT01150000287000"/>
<dbReference type="RefSeq" id="XP_008300980.1">
    <property type="nucleotide sequence ID" value="XM_008302758.1"/>
</dbReference>
<dbReference type="InterPro" id="IPR007125">
    <property type="entry name" value="H2A/H2B/H3"/>
</dbReference>
<protein>
    <submittedName>
        <fullName evidence="10 12">Histone H3.3-like</fullName>
    </submittedName>
</protein>
<dbReference type="OrthoDB" id="842664at2759"/>
<keyword evidence="5" id="KW-0238">DNA-binding</keyword>
<evidence type="ECO:0000256" key="3">
    <source>
        <dbReference type="ARBA" id="ARBA00010343"/>
    </source>
</evidence>